<keyword evidence="1" id="KW-1133">Transmembrane helix</keyword>
<gene>
    <name evidence="2" type="ORF">X943_000268</name>
</gene>
<dbReference type="EMBL" id="JAHBMH010000045">
    <property type="protein sequence ID" value="KAK1935546.1"/>
    <property type="molecule type" value="Genomic_DNA"/>
</dbReference>
<dbReference type="Proteomes" id="UP001195914">
    <property type="component" value="Unassembled WGS sequence"/>
</dbReference>
<evidence type="ECO:0000256" key="1">
    <source>
        <dbReference type="SAM" id="Phobius"/>
    </source>
</evidence>
<feature type="transmembrane region" description="Helical" evidence="1">
    <location>
        <begin position="1260"/>
        <end position="1280"/>
    </location>
</feature>
<reference evidence="2" key="2">
    <citation type="submission" date="2021-05" db="EMBL/GenBank/DDBJ databases">
        <authorList>
            <person name="Pain A."/>
        </authorList>
    </citation>
    <scope>NUCLEOTIDE SEQUENCE</scope>
    <source>
        <strain evidence="2">1802A</strain>
    </source>
</reference>
<name>A0AAD9GBP0_BABDI</name>
<keyword evidence="1" id="KW-0812">Transmembrane</keyword>
<protein>
    <submittedName>
        <fullName evidence="2">Variant erythrocyte surface antigen-1 family protein</fullName>
    </submittedName>
</protein>
<proteinExistence type="predicted"/>
<sequence>MSQHTSLLVCPKNLKECIDWVLRATGRDNQKGSNNIVNLKDALNAVLSDFESNSNDLTQLVQGLCLFMGYPSCLCKPKKSVGESLEKISKELKEELKNYKCLLNSKPSLNCSSCQSNPVVCKCCVLDCILKVLNSGCECVKDSNHTCTCIGPEPKRCCKDLLEKLKASLSLLNLKADMEICKCPYDSNCCVNGKCTKVDSSKCPFCKTPNASKDYTVTGLGLLRPSPKRLAEKLNDFFGNGPGPKSCGCKGSPCTCCCLACDNGKCVKACSCGSPGQCNHQPPQECPCKDFCIKINSIKVLEKSSDMRCCDSGAQCHCQLDPSNKCQPGSSGKCCVVDDKSGSGSNFQQGVKCMIRRLVRFFKDLETSSKKFKSCCDLLCVAKTCYFLWDFYGKGKEGGKEKCSKCKSPGTCPGSTLTSGSSPSCCGGASGCQSGDCCQGCQDCDAIKFRKALQTLQYSGPCGHDLWRVLNDFLDCCFRIFKPEQKFVENKVKELQKELCQKCKDATKSGQPCTCSSGSSYSCLACFALFNDYELKARFISEYSSSYTYKFESVIDPPAKGTYASWNSLCASGSKCCSNPSCSCPPSCSSSNPSSCDPKDCCEKCPKRLCAKIFLGILPCLYYGLKILYDRCKYGSDFPDWYQKKFYNILVPASVLDASDLKKFLDAWGFGSVLNPSIQAMVLPGLLENLFSSESSGNFDKIYKEVSGEYFKFVSPSISSGSSVPSTVRQMLLWLYGLRFQKHFSDLVSHCSSLCSPFGKSFNADAFCYYIYTCSFIFPVAIISFIEDSSSAQKVFSSSSEWQNFSYPSDPSDLLDMLFEYLRKIFAALNFLCIQCKNDKDHAGWQDCAYGQGCAQALQSSLKSLTVSSGSSCCKSKGSHGILCTSKPGISNYHEHCTKPGVKCIGLKDCTDTTKDANLKDHTKDAHTSNQCTASCPHPLLMFLIDGSESQSKPQASSYSLFKLPDDSSVPPMGFSPDKLSSPGRNGRDLYDVLNSFCGSGYSPLTSLLRSLVCISRYPPESLGEFFLFFKKLAEALNSEPLKTEFPNYVTGEPGFYNGQNFTNALKDALEKLYGSSHSGSPHLFDLQSLIGCHANKASNATCGPYLYSLTGDVYDIFIDSPGMYLSWICYLPKDFKDRLEEFKQKFSKCCLNPSSGPCSSIVKCPCALPLIYSRGFQFMSPSGLGCVDSWGQEHGQRGNVKGHSDENSPDCTRRTCKNFIDQLGKVLGLDPPNASSDSVPLLKLLSEIEKFLWSIRKPFFFFVLAFWAFVISYFLYVQLY</sequence>
<organism evidence="2 3">
    <name type="scientific">Babesia divergens</name>
    <dbReference type="NCBI Taxonomy" id="32595"/>
    <lineage>
        <taxon>Eukaryota</taxon>
        <taxon>Sar</taxon>
        <taxon>Alveolata</taxon>
        <taxon>Apicomplexa</taxon>
        <taxon>Aconoidasida</taxon>
        <taxon>Piroplasmida</taxon>
        <taxon>Babesiidae</taxon>
        <taxon>Babesia</taxon>
    </lineage>
</organism>
<accession>A0AAD9GBP0</accession>
<keyword evidence="3" id="KW-1185">Reference proteome</keyword>
<feature type="non-terminal residue" evidence="2">
    <location>
        <position position="1281"/>
    </location>
</feature>
<evidence type="ECO:0000313" key="2">
    <source>
        <dbReference type="EMBL" id="KAK1935546.1"/>
    </source>
</evidence>
<keyword evidence="1" id="KW-0472">Membrane</keyword>
<evidence type="ECO:0000313" key="3">
    <source>
        <dbReference type="Proteomes" id="UP001195914"/>
    </source>
</evidence>
<reference evidence="2" key="1">
    <citation type="journal article" date="2014" name="Nucleic Acids Res.">
        <title>The evolutionary dynamics of variant antigen genes in Babesia reveal a history of genomic innovation underlying host-parasite interaction.</title>
        <authorList>
            <person name="Jackson A.P."/>
            <person name="Otto T.D."/>
            <person name="Darby A."/>
            <person name="Ramaprasad A."/>
            <person name="Xia D."/>
            <person name="Echaide I.E."/>
            <person name="Farber M."/>
            <person name="Gahlot S."/>
            <person name="Gamble J."/>
            <person name="Gupta D."/>
            <person name="Gupta Y."/>
            <person name="Jackson L."/>
            <person name="Malandrin L."/>
            <person name="Malas T.B."/>
            <person name="Moussa E."/>
            <person name="Nair M."/>
            <person name="Reid A.J."/>
            <person name="Sanders M."/>
            <person name="Sharma J."/>
            <person name="Tracey A."/>
            <person name="Quail M.A."/>
            <person name="Weir W."/>
            <person name="Wastling J.M."/>
            <person name="Hall N."/>
            <person name="Willadsen P."/>
            <person name="Lingelbach K."/>
            <person name="Shiels B."/>
            <person name="Tait A."/>
            <person name="Berriman M."/>
            <person name="Allred D.R."/>
            <person name="Pain A."/>
        </authorList>
    </citation>
    <scope>NUCLEOTIDE SEQUENCE</scope>
    <source>
        <strain evidence="2">1802A</strain>
    </source>
</reference>
<comment type="caution">
    <text evidence="2">The sequence shown here is derived from an EMBL/GenBank/DDBJ whole genome shotgun (WGS) entry which is preliminary data.</text>
</comment>